<evidence type="ECO:0000313" key="3">
    <source>
        <dbReference type="EMBL" id="KAF2285734.1"/>
    </source>
</evidence>
<comment type="caution">
    <text evidence="3">The sequence shown here is derived from an EMBL/GenBank/DDBJ whole genome shotgun (WGS) entry which is preliminary data.</text>
</comment>
<name>A0A6A6KBF8_HEVBR</name>
<feature type="signal peptide" evidence="1">
    <location>
        <begin position="1"/>
        <end position="20"/>
    </location>
</feature>
<dbReference type="Pfam" id="PF13976">
    <property type="entry name" value="gag_pre-integrs"/>
    <property type="match status" value="1"/>
</dbReference>
<dbReference type="InterPro" id="IPR025724">
    <property type="entry name" value="GAG-pre-integrase_dom"/>
</dbReference>
<proteinExistence type="predicted"/>
<evidence type="ECO:0000256" key="1">
    <source>
        <dbReference type="SAM" id="SignalP"/>
    </source>
</evidence>
<dbReference type="EMBL" id="JAAGAX010000017">
    <property type="protein sequence ID" value="KAF2285734.1"/>
    <property type="molecule type" value="Genomic_DNA"/>
</dbReference>
<sequence length="181" mass="19296">MNSSNHFAALAISITPSTAAEPVVLTPKMVQQMIVLAFSALGLQGNDIASSQFWLVDFAASNHMTNSSSMLKNVRSGVGTVITKGPKVGRLFPLLFSTPNVTSFACTTIASKSEVWHKRLGHPNSTILSHLSNSGLLGNKDHFSNVSFDCSTCKLGKSKTIPFPSSGSHAVKCFDMIHSDV</sequence>
<reference evidence="3 4" key="1">
    <citation type="journal article" date="2020" name="Mol. Plant">
        <title>The Chromosome-Based Rubber Tree Genome Provides New Insights into Spurge Genome Evolution and Rubber Biosynthesis.</title>
        <authorList>
            <person name="Liu J."/>
            <person name="Shi C."/>
            <person name="Shi C.C."/>
            <person name="Li W."/>
            <person name="Zhang Q.J."/>
            <person name="Zhang Y."/>
            <person name="Li K."/>
            <person name="Lu H.F."/>
            <person name="Shi C."/>
            <person name="Zhu S.T."/>
            <person name="Xiao Z.Y."/>
            <person name="Nan H."/>
            <person name="Yue Y."/>
            <person name="Zhu X.G."/>
            <person name="Wu Y."/>
            <person name="Hong X.N."/>
            <person name="Fan G.Y."/>
            <person name="Tong Y."/>
            <person name="Zhang D."/>
            <person name="Mao C.L."/>
            <person name="Liu Y.L."/>
            <person name="Hao S.J."/>
            <person name="Liu W.Q."/>
            <person name="Lv M.Q."/>
            <person name="Zhang H.B."/>
            <person name="Liu Y."/>
            <person name="Hu-Tang G.R."/>
            <person name="Wang J.P."/>
            <person name="Wang J.H."/>
            <person name="Sun Y.H."/>
            <person name="Ni S.B."/>
            <person name="Chen W.B."/>
            <person name="Zhang X.C."/>
            <person name="Jiao Y.N."/>
            <person name="Eichler E.E."/>
            <person name="Li G.H."/>
            <person name="Liu X."/>
            <person name="Gao L.Z."/>
        </authorList>
    </citation>
    <scope>NUCLEOTIDE SEQUENCE [LARGE SCALE GENOMIC DNA]</scope>
    <source>
        <strain evidence="4">cv. GT1</strain>
        <tissue evidence="3">Leaf</tissue>
    </source>
</reference>
<dbReference type="AlphaFoldDB" id="A0A6A6KBF8"/>
<dbReference type="Proteomes" id="UP000467840">
    <property type="component" value="Chromosome 3"/>
</dbReference>
<keyword evidence="4" id="KW-1185">Reference proteome</keyword>
<gene>
    <name evidence="3" type="ORF">GH714_007500</name>
</gene>
<organism evidence="3 4">
    <name type="scientific">Hevea brasiliensis</name>
    <name type="common">Para rubber tree</name>
    <name type="synonym">Siphonia brasiliensis</name>
    <dbReference type="NCBI Taxonomy" id="3981"/>
    <lineage>
        <taxon>Eukaryota</taxon>
        <taxon>Viridiplantae</taxon>
        <taxon>Streptophyta</taxon>
        <taxon>Embryophyta</taxon>
        <taxon>Tracheophyta</taxon>
        <taxon>Spermatophyta</taxon>
        <taxon>Magnoliopsida</taxon>
        <taxon>eudicotyledons</taxon>
        <taxon>Gunneridae</taxon>
        <taxon>Pentapetalae</taxon>
        <taxon>rosids</taxon>
        <taxon>fabids</taxon>
        <taxon>Malpighiales</taxon>
        <taxon>Euphorbiaceae</taxon>
        <taxon>Crotonoideae</taxon>
        <taxon>Micrandreae</taxon>
        <taxon>Hevea</taxon>
    </lineage>
</organism>
<accession>A0A6A6KBF8</accession>
<feature type="domain" description="GAG-pre-integrase" evidence="2">
    <location>
        <begin position="90"/>
        <end position="158"/>
    </location>
</feature>
<protein>
    <recommendedName>
        <fullName evidence="2">GAG-pre-integrase domain-containing protein</fullName>
    </recommendedName>
</protein>
<keyword evidence="1" id="KW-0732">Signal</keyword>
<feature type="chain" id="PRO_5025614732" description="GAG-pre-integrase domain-containing protein" evidence="1">
    <location>
        <begin position="21"/>
        <end position="181"/>
    </location>
</feature>
<evidence type="ECO:0000259" key="2">
    <source>
        <dbReference type="Pfam" id="PF13976"/>
    </source>
</evidence>
<evidence type="ECO:0000313" key="4">
    <source>
        <dbReference type="Proteomes" id="UP000467840"/>
    </source>
</evidence>